<evidence type="ECO:0000256" key="2">
    <source>
        <dbReference type="ARBA" id="ARBA00022801"/>
    </source>
</evidence>
<gene>
    <name evidence="7" type="ORF">S58_50070</name>
</gene>
<dbReference type="Proteomes" id="UP000011841">
    <property type="component" value="Chromosome"/>
</dbReference>
<dbReference type="SUPFAM" id="SSF52540">
    <property type="entry name" value="P-loop containing nucleoside triphosphate hydrolases"/>
    <property type="match status" value="1"/>
</dbReference>
<dbReference type="eggNOG" id="COG0210">
    <property type="taxonomic scope" value="Bacteria"/>
</dbReference>
<evidence type="ECO:0000256" key="4">
    <source>
        <dbReference type="ARBA" id="ARBA00022840"/>
    </source>
</evidence>
<reference evidence="7 8" key="1">
    <citation type="journal article" date="2013" name="Appl. Environ. Microbiol.">
        <title>Genome analysis suggests that the soil oligotrophic bacterium Agromonas oligotrophica (Bradyrhizobium oligotrophicum) is a nitrogen-fixing symbiont of Aeschynomene indica.</title>
        <authorList>
            <person name="Okubo T."/>
            <person name="Fukushima S."/>
            <person name="Itakura M."/>
            <person name="Oshima K."/>
            <person name="Longtonglang A."/>
            <person name="Teaumroong N."/>
            <person name="Mitsui H."/>
            <person name="Hattori M."/>
            <person name="Hattori R."/>
            <person name="Hattori T."/>
            <person name="Minamisawa K."/>
        </authorList>
    </citation>
    <scope>NUCLEOTIDE SEQUENCE [LARGE SCALE GENOMIC DNA]</scope>
    <source>
        <strain evidence="7 8">S58</strain>
    </source>
</reference>
<protein>
    <recommendedName>
        <fullName evidence="6">UvrD-like helicase ATP-binding domain-containing protein</fullName>
    </recommendedName>
</protein>
<sequence>MIKGLVFDPSSFFSVLQCEIDDDWFEHYEIPTALHSVKRIPCGDLVFFLDIALNDETKPIIVIDLTEPYPIFRKDRVDRYVLDRLSTVGRAILTNSVSIPFNWHSHGQGSLQSVYAANKNIGGGSRIHFDSNPAGNKDLLFFSRVDAPIEFSKLHTADDVYLSARSLLNEAIKSPPPRRINPANVTGINLSRRLPESFSRGATLDQWYETKLTEEQREFVDKSYDGPVRLRGAAGTGKTLSLAVKFVRDALAFHRNSTSRRLCFLTHSSGTVDQVTGICLELDSRGILTGQSKHVITHIRTLYDLAYDYLKFDLDDLTPLSLDGRDGRKMQAELISGILIEMRSDVTLARFRDISDNLQASWAAQKSSDAHQRLVLELMNEFASILDADGIWAGTEKGEKYAKGQIGYRAVWLMSLPTERDRRFVLEIHRRYRSLLTEMNTLSVDQMVADFNSFLDSNTWDRLKSTKGFDAIFVDELHLFTSIERQVLHKLIRNTIGGDGITTRPPIFMAYDVKQSPRDTFTYVGEGDGTLFSASTQLQKSELVKLSKVFRYTPQIAEFLYDLDATFPAIDLAGEWEKFAITAEVADGDIPSLSIFKDEAELLRRVFDTAHDQARRLGGKRVAILCVNDQLFDHYDNISRKRYEGRIIHVNSREPNLDLRHAGKKVIFSMPEYVAGLQFEVVHLLHVDAQDYPKELSIGEQRRVISSIYLGSSRAERGLHLHCCESRGGHASLLNLGIKRGSLTVERLID</sequence>
<dbReference type="Pfam" id="PF00580">
    <property type="entry name" value="UvrD-helicase"/>
    <property type="match status" value="1"/>
</dbReference>
<dbReference type="EMBL" id="AP012603">
    <property type="protein sequence ID" value="BAM90986.1"/>
    <property type="molecule type" value="Genomic_DNA"/>
</dbReference>
<dbReference type="OrthoDB" id="7211215at2"/>
<accession>M4ZC07</accession>
<dbReference type="Gene3D" id="3.40.50.300">
    <property type="entry name" value="P-loop containing nucleotide triphosphate hydrolases"/>
    <property type="match status" value="2"/>
</dbReference>
<keyword evidence="3 5" id="KW-0347">Helicase</keyword>
<keyword evidence="2 5" id="KW-0378">Hydrolase</keyword>
<evidence type="ECO:0000256" key="3">
    <source>
        <dbReference type="ARBA" id="ARBA00022806"/>
    </source>
</evidence>
<dbReference type="AlphaFoldDB" id="M4ZC07"/>
<dbReference type="PROSITE" id="PS51198">
    <property type="entry name" value="UVRD_HELICASE_ATP_BIND"/>
    <property type="match status" value="1"/>
</dbReference>
<dbReference type="InterPro" id="IPR014016">
    <property type="entry name" value="UvrD-like_ATP-bd"/>
</dbReference>
<dbReference type="PATRIC" id="fig|1245469.3.peg.5121"/>
<dbReference type="InterPro" id="IPR027417">
    <property type="entry name" value="P-loop_NTPase"/>
</dbReference>
<keyword evidence="4 5" id="KW-0067">ATP-binding</keyword>
<dbReference type="GO" id="GO:0005524">
    <property type="term" value="F:ATP binding"/>
    <property type="evidence" value="ECO:0007669"/>
    <property type="project" value="UniProtKB-UniRule"/>
</dbReference>
<keyword evidence="1 5" id="KW-0547">Nucleotide-binding</keyword>
<feature type="domain" description="UvrD-like helicase ATP-binding" evidence="6">
    <location>
        <begin position="211"/>
        <end position="553"/>
    </location>
</feature>
<evidence type="ECO:0000313" key="8">
    <source>
        <dbReference type="Proteomes" id="UP000011841"/>
    </source>
</evidence>
<name>M4ZC07_9BRAD</name>
<evidence type="ECO:0000256" key="5">
    <source>
        <dbReference type="PROSITE-ProRule" id="PRU00560"/>
    </source>
</evidence>
<evidence type="ECO:0000259" key="6">
    <source>
        <dbReference type="PROSITE" id="PS51198"/>
    </source>
</evidence>
<keyword evidence="8" id="KW-1185">Reference proteome</keyword>
<evidence type="ECO:0000256" key="1">
    <source>
        <dbReference type="ARBA" id="ARBA00022741"/>
    </source>
</evidence>
<dbReference type="GO" id="GO:0004386">
    <property type="term" value="F:helicase activity"/>
    <property type="evidence" value="ECO:0007669"/>
    <property type="project" value="UniProtKB-UniRule"/>
</dbReference>
<dbReference type="STRING" id="1245469.S58_50070"/>
<organism evidence="7 8">
    <name type="scientific">Bradyrhizobium oligotrophicum S58</name>
    <dbReference type="NCBI Taxonomy" id="1245469"/>
    <lineage>
        <taxon>Bacteria</taxon>
        <taxon>Pseudomonadati</taxon>
        <taxon>Pseudomonadota</taxon>
        <taxon>Alphaproteobacteria</taxon>
        <taxon>Hyphomicrobiales</taxon>
        <taxon>Nitrobacteraceae</taxon>
        <taxon>Bradyrhizobium</taxon>
    </lineage>
</organism>
<dbReference type="KEGG" id="aol:S58_50070"/>
<evidence type="ECO:0000313" key="7">
    <source>
        <dbReference type="EMBL" id="BAM90986.1"/>
    </source>
</evidence>
<dbReference type="GO" id="GO:0016787">
    <property type="term" value="F:hydrolase activity"/>
    <property type="evidence" value="ECO:0007669"/>
    <property type="project" value="UniProtKB-UniRule"/>
</dbReference>
<dbReference type="GeneID" id="301821070"/>
<feature type="binding site" evidence="5">
    <location>
        <begin position="232"/>
        <end position="239"/>
    </location>
    <ligand>
        <name>ATP</name>
        <dbReference type="ChEBI" id="CHEBI:30616"/>
    </ligand>
</feature>
<dbReference type="HOGENOM" id="CLU_378044_0_0_5"/>
<proteinExistence type="predicted"/>
<dbReference type="RefSeq" id="WP_015668076.1">
    <property type="nucleotide sequence ID" value="NC_020453.1"/>
</dbReference>